<dbReference type="GO" id="GO:0016491">
    <property type="term" value="F:oxidoreductase activity"/>
    <property type="evidence" value="ECO:0007669"/>
    <property type="project" value="InterPro"/>
</dbReference>
<dbReference type="InterPro" id="IPR001505">
    <property type="entry name" value="Copper_CuA"/>
</dbReference>
<evidence type="ECO:0000256" key="14">
    <source>
        <dbReference type="ARBA" id="ARBA00031399"/>
    </source>
</evidence>
<dbReference type="SUPFAM" id="SSF49503">
    <property type="entry name" value="Cupredoxins"/>
    <property type="match status" value="1"/>
</dbReference>
<comment type="caution">
    <text evidence="19">The sequence shown here is derived from an EMBL/GenBank/DDBJ whole genome shotgun (WGS) entry which is preliminary data.</text>
</comment>
<evidence type="ECO:0000256" key="1">
    <source>
        <dbReference type="ARBA" id="ARBA00004141"/>
    </source>
</evidence>
<organism evidence="19 20">
    <name type="scientific">Pseudokineococcus lusitanus</name>
    <dbReference type="NCBI Taxonomy" id="763993"/>
    <lineage>
        <taxon>Bacteria</taxon>
        <taxon>Bacillati</taxon>
        <taxon>Actinomycetota</taxon>
        <taxon>Actinomycetes</taxon>
        <taxon>Kineosporiales</taxon>
        <taxon>Kineosporiaceae</taxon>
        <taxon>Pseudokineococcus</taxon>
    </lineage>
</organism>
<comment type="catalytic activity">
    <reaction evidence="15">
        <text>4 Fe(II)-[cytochrome c] + O2 + 8 H(+)(in) = 4 Fe(III)-[cytochrome c] + 2 H2O + 4 H(+)(out)</text>
        <dbReference type="Rhea" id="RHEA:11436"/>
        <dbReference type="Rhea" id="RHEA-COMP:10350"/>
        <dbReference type="Rhea" id="RHEA-COMP:14399"/>
        <dbReference type="ChEBI" id="CHEBI:15377"/>
        <dbReference type="ChEBI" id="CHEBI:15378"/>
        <dbReference type="ChEBI" id="CHEBI:15379"/>
        <dbReference type="ChEBI" id="CHEBI:29033"/>
        <dbReference type="ChEBI" id="CHEBI:29034"/>
        <dbReference type="EC" id="7.1.1.9"/>
    </reaction>
</comment>
<keyword evidence="6 16" id="KW-0812">Transmembrane</keyword>
<dbReference type="EMBL" id="RJKN01000001">
    <property type="protein sequence ID" value="ROP45719.1"/>
    <property type="molecule type" value="Genomic_DNA"/>
</dbReference>
<dbReference type="Gene3D" id="2.60.40.420">
    <property type="entry name" value="Cupredoxins - blue copper proteins"/>
    <property type="match status" value="1"/>
</dbReference>
<dbReference type="Pfam" id="PF00116">
    <property type="entry name" value="COX2"/>
    <property type="match status" value="1"/>
</dbReference>
<evidence type="ECO:0000256" key="5">
    <source>
        <dbReference type="ARBA" id="ARBA00022660"/>
    </source>
</evidence>
<dbReference type="SUPFAM" id="SSF81464">
    <property type="entry name" value="Cytochrome c oxidase subunit II-like, transmembrane region"/>
    <property type="match status" value="1"/>
</dbReference>
<keyword evidence="5" id="KW-0679">Respiratory chain</keyword>
<comment type="subcellular location">
    <subcellularLocation>
        <location evidence="1">Membrane</location>
        <topology evidence="1">Multi-pass membrane protein</topology>
    </subcellularLocation>
</comment>
<dbReference type="PROSITE" id="PS00078">
    <property type="entry name" value="COX2"/>
    <property type="match status" value="1"/>
</dbReference>
<evidence type="ECO:0000256" key="3">
    <source>
        <dbReference type="ARBA" id="ARBA00012949"/>
    </source>
</evidence>
<evidence type="ECO:0000256" key="15">
    <source>
        <dbReference type="ARBA" id="ARBA00047816"/>
    </source>
</evidence>
<dbReference type="GO" id="GO:0005507">
    <property type="term" value="F:copper ion binding"/>
    <property type="evidence" value="ECO:0007669"/>
    <property type="project" value="InterPro"/>
</dbReference>
<comment type="similarity">
    <text evidence="2">Belongs to the cytochrome c oxidase subunit 2 family.</text>
</comment>
<keyword evidence="7" id="KW-0479">Metal-binding</keyword>
<evidence type="ECO:0000256" key="16">
    <source>
        <dbReference type="SAM" id="Phobius"/>
    </source>
</evidence>
<feature type="chain" id="PRO_5018009785" description="cytochrome-c oxidase" evidence="17">
    <location>
        <begin position="37"/>
        <end position="292"/>
    </location>
</feature>
<evidence type="ECO:0000256" key="2">
    <source>
        <dbReference type="ARBA" id="ARBA00007866"/>
    </source>
</evidence>
<dbReference type="NCBIfam" id="TIGR02866">
    <property type="entry name" value="CoxB"/>
    <property type="match status" value="1"/>
</dbReference>
<accession>A0A3N1HTC4</accession>
<feature type="domain" description="Cytochrome oxidase subunit II copper A binding" evidence="18">
    <location>
        <begin position="137"/>
        <end position="265"/>
    </location>
</feature>
<evidence type="ECO:0000256" key="13">
    <source>
        <dbReference type="ARBA" id="ARBA00024688"/>
    </source>
</evidence>
<dbReference type="GO" id="GO:0004129">
    <property type="term" value="F:cytochrome-c oxidase activity"/>
    <property type="evidence" value="ECO:0007669"/>
    <property type="project" value="UniProtKB-EC"/>
</dbReference>
<dbReference type="GO" id="GO:0016020">
    <property type="term" value="C:membrane"/>
    <property type="evidence" value="ECO:0007669"/>
    <property type="project" value="UniProtKB-SubCell"/>
</dbReference>
<name>A0A3N1HTC4_9ACTN</name>
<dbReference type="InterPro" id="IPR008972">
    <property type="entry name" value="Cupredoxin"/>
</dbReference>
<feature type="signal peptide" evidence="17">
    <location>
        <begin position="1"/>
        <end position="36"/>
    </location>
</feature>
<reference evidence="19 20" key="1">
    <citation type="journal article" date="2015" name="Stand. Genomic Sci.">
        <title>Genomic Encyclopedia of Bacterial and Archaeal Type Strains, Phase III: the genomes of soil and plant-associated and newly described type strains.</title>
        <authorList>
            <person name="Whitman W.B."/>
            <person name="Woyke T."/>
            <person name="Klenk H.P."/>
            <person name="Zhou Y."/>
            <person name="Lilburn T.G."/>
            <person name="Beck B.J."/>
            <person name="De Vos P."/>
            <person name="Vandamme P."/>
            <person name="Eisen J.A."/>
            <person name="Garrity G."/>
            <person name="Hugenholtz P."/>
            <person name="Kyrpides N.C."/>
        </authorList>
    </citation>
    <scope>NUCLEOTIDE SEQUENCE [LARGE SCALE GENOMIC DNA]</scope>
    <source>
        <strain evidence="19 20">CECT 7306</strain>
    </source>
</reference>
<dbReference type="PANTHER" id="PTHR22888:SF9">
    <property type="entry name" value="CYTOCHROME C OXIDASE SUBUNIT 2"/>
    <property type="match status" value="1"/>
</dbReference>
<dbReference type="EC" id="7.1.1.9" evidence="3"/>
<keyword evidence="9" id="KW-0249">Electron transport</keyword>
<evidence type="ECO:0000256" key="11">
    <source>
        <dbReference type="ARBA" id="ARBA00023008"/>
    </source>
</evidence>
<evidence type="ECO:0000256" key="9">
    <source>
        <dbReference type="ARBA" id="ARBA00022982"/>
    </source>
</evidence>
<protein>
    <recommendedName>
        <fullName evidence="3">cytochrome-c oxidase</fullName>
        <ecNumber evidence="3">7.1.1.9</ecNumber>
    </recommendedName>
    <alternativeName>
        <fullName evidence="14">Cytochrome aa3 subunit 2</fullName>
    </alternativeName>
</protein>
<evidence type="ECO:0000256" key="10">
    <source>
        <dbReference type="ARBA" id="ARBA00022989"/>
    </source>
</evidence>
<gene>
    <name evidence="19" type="ORF">EDC03_0324</name>
</gene>
<evidence type="ECO:0000256" key="12">
    <source>
        <dbReference type="ARBA" id="ARBA00023136"/>
    </source>
</evidence>
<dbReference type="InParanoid" id="A0A3N1HTC4"/>
<feature type="transmembrane region" description="Helical" evidence="16">
    <location>
        <begin position="105"/>
        <end position="122"/>
    </location>
</feature>
<dbReference type="InterPro" id="IPR002429">
    <property type="entry name" value="CcO_II-like_C"/>
</dbReference>
<dbReference type="InterPro" id="IPR036257">
    <property type="entry name" value="Cyt_c_oxidase_su2_TM_sf"/>
</dbReference>
<evidence type="ECO:0000256" key="17">
    <source>
        <dbReference type="SAM" id="SignalP"/>
    </source>
</evidence>
<dbReference type="FunCoup" id="A0A3N1HTC4">
    <property type="interactions" value="39"/>
</dbReference>
<dbReference type="RefSeq" id="WP_199719843.1">
    <property type="nucleotide sequence ID" value="NZ_RJKN01000001.1"/>
</dbReference>
<evidence type="ECO:0000256" key="7">
    <source>
        <dbReference type="ARBA" id="ARBA00022723"/>
    </source>
</evidence>
<evidence type="ECO:0000313" key="20">
    <source>
        <dbReference type="Proteomes" id="UP000276232"/>
    </source>
</evidence>
<comment type="function">
    <text evidence="13">Subunits I and II form the functional core of the enzyme complex. Electrons originating in cytochrome c are transferred via heme a and Cu(A) to the binuclear center formed by heme a3 and Cu(B).</text>
</comment>
<dbReference type="PRINTS" id="PR01166">
    <property type="entry name" value="CYCOXIDASEII"/>
</dbReference>
<dbReference type="AlphaFoldDB" id="A0A3N1HTC4"/>
<keyword evidence="20" id="KW-1185">Reference proteome</keyword>
<dbReference type="InterPro" id="IPR045187">
    <property type="entry name" value="CcO_II"/>
</dbReference>
<dbReference type="PANTHER" id="PTHR22888">
    <property type="entry name" value="CYTOCHROME C OXIDASE, SUBUNIT II"/>
    <property type="match status" value="1"/>
</dbReference>
<dbReference type="InterPro" id="IPR014222">
    <property type="entry name" value="Cyt_c_oxidase_su2"/>
</dbReference>
<evidence type="ECO:0000256" key="8">
    <source>
        <dbReference type="ARBA" id="ARBA00022967"/>
    </source>
</evidence>
<dbReference type="Proteomes" id="UP000276232">
    <property type="component" value="Unassembled WGS sequence"/>
</dbReference>
<keyword evidence="10 16" id="KW-1133">Transmembrane helix</keyword>
<keyword evidence="12 16" id="KW-0472">Membrane</keyword>
<keyword evidence="4" id="KW-0813">Transport</keyword>
<sequence length="292" mass="32702">MVLPTAPPHPRRRRAPRALGALAAVALLTAGCSAEAVSTGWMPSTPTTTDNTGTVISLWNGSWIAALATGVLVWGLIIWCVVAYRRKKDDVGLPAQLRYNVPLEMLYTVVPLMMVGVLFYYTHRDQVDIETITPQDQRELEINVVGKQWAWDFNYTTDDVYETSTQVDLDDQGNPVTEIPTLYLPVDTTVTFHLTARDVIHSFWVPGFLYKKDMIPGRDNYMELTPQEIGVFEGKCAELCGQYHSEMLFRVAVVSQEDYDEQMQLLRDAGQTGALGEDLNKLNADGEREGVR</sequence>
<feature type="transmembrane region" description="Helical" evidence="16">
    <location>
        <begin position="58"/>
        <end position="84"/>
    </location>
</feature>
<keyword evidence="11" id="KW-0186">Copper</keyword>
<dbReference type="GO" id="GO:0042773">
    <property type="term" value="P:ATP synthesis coupled electron transport"/>
    <property type="evidence" value="ECO:0007669"/>
    <property type="project" value="TreeGrafter"/>
</dbReference>
<evidence type="ECO:0000256" key="4">
    <source>
        <dbReference type="ARBA" id="ARBA00022448"/>
    </source>
</evidence>
<evidence type="ECO:0000313" key="19">
    <source>
        <dbReference type="EMBL" id="ROP45719.1"/>
    </source>
</evidence>
<evidence type="ECO:0000259" key="18">
    <source>
        <dbReference type="PROSITE" id="PS50857"/>
    </source>
</evidence>
<dbReference type="Gene3D" id="1.10.287.90">
    <property type="match status" value="1"/>
</dbReference>
<keyword evidence="17" id="KW-0732">Signal</keyword>
<proteinExistence type="inferred from homology"/>
<dbReference type="PROSITE" id="PS50857">
    <property type="entry name" value="COX2_CUA"/>
    <property type="match status" value="1"/>
</dbReference>
<evidence type="ECO:0000256" key="6">
    <source>
        <dbReference type="ARBA" id="ARBA00022692"/>
    </source>
</evidence>
<dbReference type="CDD" id="cd13919">
    <property type="entry name" value="CuRO_HCO_II_like_5"/>
    <property type="match status" value="1"/>
</dbReference>
<keyword evidence="8" id="KW-1278">Translocase</keyword>